<sequence length="325" mass="37619">MFLEELFGSCVALFSSLIIQTPPISRENLQREYTLISVQNPEQDEVYDGLIHREYEQEAPTEVPYYEDGTFVLMQADTKRNFLESLIRSLKANVGLITAVVVVLGSLTVGVVYVELNSNDACVQWMHKNLTIPANVQTLRIVGMSVRLLPLFSWFPACITLLWGFREFKKNYLVCLFFCAFVPGSITCVYRIIMLDKFTKVAYNPYRICCGPRLEVQPLNSPRIRRFNADLEIQNILFEYTTVILSQAYLACYLVMSYDVPSWQVIKDSLIRVAISLAIDFAFNIMSVFIQIHFYDIPTQKIWIKYWRRHVIANAVMIIIFVAYF</sequence>
<comment type="caution">
    <text evidence="1">The sequence shown here is derived from an EMBL/GenBank/DDBJ whole genome shotgun (WGS) entry which is preliminary data.</text>
</comment>
<proteinExistence type="predicted"/>
<gene>
    <name evidence="1" type="ORF">PACLA_8A054164</name>
</gene>
<evidence type="ECO:0000313" key="1">
    <source>
        <dbReference type="EMBL" id="CAB4029818.1"/>
    </source>
</evidence>
<dbReference type="Proteomes" id="UP001152795">
    <property type="component" value="Unassembled WGS sequence"/>
</dbReference>
<accession>A0A7D9JHC7</accession>
<dbReference type="AlphaFoldDB" id="A0A7D9JHC7"/>
<organism evidence="1 2">
    <name type="scientific">Paramuricea clavata</name>
    <name type="common">Red gorgonian</name>
    <name type="synonym">Violescent sea-whip</name>
    <dbReference type="NCBI Taxonomy" id="317549"/>
    <lineage>
        <taxon>Eukaryota</taxon>
        <taxon>Metazoa</taxon>
        <taxon>Cnidaria</taxon>
        <taxon>Anthozoa</taxon>
        <taxon>Octocorallia</taxon>
        <taxon>Malacalcyonacea</taxon>
        <taxon>Plexauridae</taxon>
        <taxon>Paramuricea</taxon>
    </lineage>
</organism>
<dbReference type="EMBL" id="CACRXK020016432">
    <property type="protein sequence ID" value="CAB4029818.1"/>
    <property type="molecule type" value="Genomic_DNA"/>
</dbReference>
<evidence type="ECO:0000313" key="2">
    <source>
        <dbReference type="Proteomes" id="UP001152795"/>
    </source>
</evidence>
<protein>
    <submittedName>
        <fullName evidence="1">Uncharacterized protein</fullName>
    </submittedName>
</protein>
<name>A0A7D9JHC7_PARCT</name>
<feature type="non-terminal residue" evidence="1">
    <location>
        <position position="325"/>
    </location>
</feature>
<keyword evidence="2" id="KW-1185">Reference proteome</keyword>
<dbReference type="OrthoDB" id="5983751at2759"/>
<reference evidence="1" key="1">
    <citation type="submission" date="2020-04" db="EMBL/GenBank/DDBJ databases">
        <authorList>
            <person name="Alioto T."/>
            <person name="Alioto T."/>
            <person name="Gomez Garrido J."/>
        </authorList>
    </citation>
    <scope>NUCLEOTIDE SEQUENCE</scope>
    <source>
        <strain evidence="1">A484AB</strain>
    </source>
</reference>